<dbReference type="InParanoid" id="A0A263D4P8"/>
<organism evidence="1 2">
    <name type="scientific">Amycolatopsis antarctica</name>
    <dbReference type="NCBI Taxonomy" id="1854586"/>
    <lineage>
        <taxon>Bacteria</taxon>
        <taxon>Bacillati</taxon>
        <taxon>Actinomycetota</taxon>
        <taxon>Actinomycetes</taxon>
        <taxon>Pseudonocardiales</taxon>
        <taxon>Pseudonocardiaceae</taxon>
        <taxon>Amycolatopsis</taxon>
    </lineage>
</organism>
<sequence length="749" mass="82527">MVVVEAVAAEAAKVVTGFVLSGMVKGGRLLRDRLQQKMGEIPEDPGRARDSITAWSQHDPDSFRQLARELSLTGDCPGVPWSPIAPEPFWDREEYLRRIPEDGVYLAVGSRGTGRASLVRRIAELRAEKFPHGCVDVDLDDHRSGDLGLVDSVRREVLRRLGVSAADVTEATDELRQQYLSITVRHSFVLILRNALGHAEIAPFENSPVNLVLVTTTELTGDLRAKYGQYELLGGLDPAGAWQLLASRCGGGAGRDGADLLRAEPEATGALLHLCGYVPFVLEVIGGELGRRYGEPEPVHGLFLEYENAGAADGPGVLGEWVRQAWDALDESVAAAACSLAVHPGPDFTPVTADALLGARSRPVLDQLTDRGLLHGDGHGRYRLLEPIRDHAARRGHADETAAAIARLTGFFARHAMLADLQGAPDRLRGYDQPAELNATDWTIPGYRERPRTDWLVAERQTIAALVPQAHRHGLHEQVCQIVGAFEAVLNRVGDRRTYAAMNEYRVRSATEIGQRPDLLARACGMHARLHTQFRYFPAAHQALEAADAALRTVVLSERERTRLESSTLEMWGRYYEEQGDVAALTGNGDPAERYRQAIDRFHRAVGLDQRIADHRACGIHARMLARAYRKVGLPGEALRYLPFAVHEGVDPRNVAAGHLVWAGVLVALGGPHLAEARDRLDHAGRMLREQGVTQYYWEFGETAARLETVAGRRKDAIARWDELVKAAFAVGHPRTDEYLAQRWQLGRP</sequence>
<dbReference type="AlphaFoldDB" id="A0A263D4P8"/>
<comment type="caution">
    <text evidence="1">The sequence shown here is derived from an EMBL/GenBank/DDBJ whole genome shotgun (WGS) entry which is preliminary data.</text>
</comment>
<dbReference type="SUPFAM" id="SSF52540">
    <property type="entry name" value="P-loop containing nucleoside triphosphate hydrolases"/>
    <property type="match status" value="1"/>
</dbReference>
<dbReference type="EMBL" id="NKYE01000005">
    <property type="protein sequence ID" value="OZM73169.1"/>
    <property type="molecule type" value="Genomic_DNA"/>
</dbReference>
<gene>
    <name evidence="1" type="ORF">CFN78_09830</name>
</gene>
<dbReference type="RefSeq" id="WP_094862374.1">
    <property type="nucleotide sequence ID" value="NZ_NKYE01000005.1"/>
</dbReference>
<keyword evidence="2" id="KW-1185">Reference proteome</keyword>
<reference evidence="1 2" key="1">
    <citation type="submission" date="2017-07" db="EMBL/GenBank/DDBJ databases">
        <title>Amycolatopsis antarcticus sp. nov., isolated from the surface of an Antarcticus brown macroalga.</title>
        <authorList>
            <person name="Wang J."/>
            <person name="Leiva S."/>
            <person name="Huang J."/>
            <person name="Huang Y."/>
        </authorList>
    </citation>
    <scope>NUCLEOTIDE SEQUENCE [LARGE SCALE GENOMIC DNA]</scope>
    <source>
        <strain evidence="1 2">AU-G6</strain>
    </source>
</reference>
<proteinExistence type="predicted"/>
<dbReference type="OrthoDB" id="8550139at2"/>
<dbReference type="InterPro" id="IPR027417">
    <property type="entry name" value="P-loop_NTPase"/>
</dbReference>
<evidence type="ECO:0000313" key="2">
    <source>
        <dbReference type="Proteomes" id="UP000242444"/>
    </source>
</evidence>
<name>A0A263D4P8_9PSEU</name>
<protein>
    <submittedName>
        <fullName evidence="1">Uncharacterized protein</fullName>
    </submittedName>
</protein>
<evidence type="ECO:0000313" key="1">
    <source>
        <dbReference type="EMBL" id="OZM73169.1"/>
    </source>
</evidence>
<dbReference type="Proteomes" id="UP000242444">
    <property type="component" value="Unassembled WGS sequence"/>
</dbReference>
<accession>A0A263D4P8</accession>